<accession>A0AAN9E9J1</accession>
<comment type="caution">
    <text evidence="3">The sequence shown here is derived from an EMBL/GenBank/DDBJ whole genome shotgun (WGS) entry which is preliminary data.</text>
</comment>
<dbReference type="Pfam" id="PF01582">
    <property type="entry name" value="TIR"/>
    <property type="match status" value="1"/>
</dbReference>
<evidence type="ECO:0000313" key="4">
    <source>
        <dbReference type="Proteomes" id="UP001372338"/>
    </source>
</evidence>
<dbReference type="Proteomes" id="UP001372338">
    <property type="component" value="Unassembled WGS sequence"/>
</dbReference>
<evidence type="ECO:0000256" key="1">
    <source>
        <dbReference type="ARBA" id="ARBA00023027"/>
    </source>
</evidence>
<evidence type="ECO:0000259" key="2">
    <source>
        <dbReference type="PROSITE" id="PS50104"/>
    </source>
</evidence>
<dbReference type="EMBL" id="JAYWIO010000007">
    <property type="protein sequence ID" value="KAK7251665.1"/>
    <property type="molecule type" value="Genomic_DNA"/>
</dbReference>
<protein>
    <recommendedName>
        <fullName evidence="2">TIR domain-containing protein</fullName>
    </recommendedName>
</protein>
<dbReference type="SUPFAM" id="SSF52200">
    <property type="entry name" value="Toll/Interleukin receptor TIR domain"/>
    <property type="match status" value="1"/>
</dbReference>
<evidence type="ECO:0000313" key="3">
    <source>
        <dbReference type="EMBL" id="KAK7251665.1"/>
    </source>
</evidence>
<dbReference type="AlphaFoldDB" id="A0AAN9E9J1"/>
<keyword evidence="1" id="KW-0520">NAD</keyword>
<dbReference type="PANTHER" id="PTHR32009:SF146">
    <property type="entry name" value="TIR DOMAIN-CONTAINING PROTEIN"/>
    <property type="match status" value="1"/>
</dbReference>
<proteinExistence type="predicted"/>
<dbReference type="GO" id="GO:0007165">
    <property type="term" value="P:signal transduction"/>
    <property type="evidence" value="ECO:0007669"/>
    <property type="project" value="InterPro"/>
</dbReference>
<dbReference type="InterPro" id="IPR035897">
    <property type="entry name" value="Toll_tir_struct_dom_sf"/>
</dbReference>
<name>A0AAN9E9J1_CROPI</name>
<reference evidence="3 4" key="1">
    <citation type="submission" date="2024-01" db="EMBL/GenBank/DDBJ databases">
        <title>The genomes of 5 underutilized Papilionoideae crops provide insights into root nodulation and disease resistanc.</title>
        <authorList>
            <person name="Yuan L."/>
        </authorList>
    </citation>
    <scope>NUCLEOTIDE SEQUENCE [LARGE SCALE GENOMIC DNA]</scope>
    <source>
        <strain evidence="3">ZHUSHIDOU_FW_LH</strain>
        <tissue evidence="3">Leaf</tissue>
    </source>
</reference>
<dbReference type="Gene3D" id="3.40.50.10140">
    <property type="entry name" value="Toll/interleukin-1 receptor homology (TIR) domain"/>
    <property type="match status" value="1"/>
</dbReference>
<gene>
    <name evidence="3" type="ORF">RIF29_35052</name>
</gene>
<keyword evidence="4" id="KW-1185">Reference proteome</keyword>
<organism evidence="3 4">
    <name type="scientific">Crotalaria pallida</name>
    <name type="common">Smooth rattlebox</name>
    <name type="synonym">Crotalaria striata</name>
    <dbReference type="NCBI Taxonomy" id="3830"/>
    <lineage>
        <taxon>Eukaryota</taxon>
        <taxon>Viridiplantae</taxon>
        <taxon>Streptophyta</taxon>
        <taxon>Embryophyta</taxon>
        <taxon>Tracheophyta</taxon>
        <taxon>Spermatophyta</taxon>
        <taxon>Magnoliopsida</taxon>
        <taxon>eudicotyledons</taxon>
        <taxon>Gunneridae</taxon>
        <taxon>Pentapetalae</taxon>
        <taxon>rosids</taxon>
        <taxon>fabids</taxon>
        <taxon>Fabales</taxon>
        <taxon>Fabaceae</taxon>
        <taxon>Papilionoideae</taxon>
        <taxon>50 kb inversion clade</taxon>
        <taxon>genistoids sensu lato</taxon>
        <taxon>core genistoids</taxon>
        <taxon>Crotalarieae</taxon>
        <taxon>Crotalaria</taxon>
    </lineage>
</organism>
<feature type="domain" description="TIR" evidence="2">
    <location>
        <begin position="1"/>
        <end position="79"/>
    </location>
</feature>
<dbReference type="InterPro" id="IPR000157">
    <property type="entry name" value="TIR_dom"/>
</dbReference>
<sequence length="127" mass="14692">MIYVIIFSPNYASSPRCLDELKKIIECKERYGRDVIPVFYKVEPSTVRHQKESYANAFVKHEERFKDKVKGWKAALKEATEVSGLDSNVIRPESTLATCTNTEHGLIMLIMRGTTYEYLVSKVWIIE</sequence>
<dbReference type="PANTHER" id="PTHR32009">
    <property type="entry name" value="TMV RESISTANCE PROTEIN N-LIKE"/>
    <property type="match status" value="1"/>
</dbReference>
<dbReference type="PROSITE" id="PS50104">
    <property type="entry name" value="TIR"/>
    <property type="match status" value="1"/>
</dbReference>